<dbReference type="GO" id="GO:0003677">
    <property type="term" value="F:DNA binding"/>
    <property type="evidence" value="ECO:0007669"/>
    <property type="project" value="UniProtKB-KW"/>
</dbReference>
<keyword evidence="2" id="KW-0238">DNA-binding</keyword>
<dbReference type="GO" id="GO:0006950">
    <property type="term" value="P:response to stress"/>
    <property type="evidence" value="ECO:0007669"/>
    <property type="project" value="TreeGrafter"/>
</dbReference>
<protein>
    <submittedName>
        <fullName evidence="2">DNA-binding MarR family transcriptional regulator</fullName>
    </submittedName>
</protein>
<feature type="domain" description="HTH marR-type" evidence="1">
    <location>
        <begin position="3"/>
        <end position="140"/>
    </location>
</feature>
<proteinExistence type="predicted"/>
<dbReference type="OrthoDB" id="162531at2"/>
<organism evidence="2 3">
    <name type="scientific">Kutzneria buriramensis</name>
    <dbReference type="NCBI Taxonomy" id="1045776"/>
    <lineage>
        <taxon>Bacteria</taxon>
        <taxon>Bacillati</taxon>
        <taxon>Actinomycetota</taxon>
        <taxon>Actinomycetes</taxon>
        <taxon>Pseudonocardiales</taxon>
        <taxon>Pseudonocardiaceae</taxon>
        <taxon>Kutzneria</taxon>
    </lineage>
</organism>
<dbReference type="RefSeq" id="WP_116174978.1">
    <property type="nucleotide sequence ID" value="NZ_CP144375.1"/>
</dbReference>
<dbReference type="Proteomes" id="UP000256269">
    <property type="component" value="Unassembled WGS sequence"/>
</dbReference>
<dbReference type="PANTHER" id="PTHR33164">
    <property type="entry name" value="TRANSCRIPTIONAL REGULATOR, MARR FAMILY"/>
    <property type="match status" value="1"/>
</dbReference>
<dbReference type="EMBL" id="QUNO01000005">
    <property type="protein sequence ID" value="REH48162.1"/>
    <property type="molecule type" value="Genomic_DNA"/>
</dbReference>
<dbReference type="GO" id="GO:0003700">
    <property type="term" value="F:DNA-binding transcription factor activity"/>
    <property type="evidence" value="ECO:0007669"/>
    <property type="project" value="InterPro"/>
</dbReference>
<dbReference type="InterPro" id="IPR036390">
    <property type="entry name" value="WH_DNA-bd_sf"/>
</dbReference>
<evidence type="ECO:0000313" key="2">
    <source>
        <dbReference type="EMBL" id="REH48162.1"/>
    </source>
</evidence>
<evidence type="ECO:0000313" key="3">
    <source>
        <dbReference type="Proteomes" id="UP000256269"/>
    </source>
</evidence>
<dbReference type="PROSITE" id="PS50995">
    <property type="entry name" value="HTH_MARR_2"/>
    <property type="match status" value="1"/>
</dbReference>
<dbReference type="Gene3D" id="1.10.10.10">
    <property type="entry name" value="Winged helix-like DNA-binding domain superfamily/Winged helix DNA-binding domain"/>
    <property type="match status" value="1"/>
</dbReference>
<dbReference type="SMART" id="SM00347">
    <property type="entry name" value="HTH_MARR"/>
    <property type="match status" value="1"/>
</dbReference>
<accession>A0A3E0HNS5</accession>
<dbReference type="InterPro" id="IPR039422">
    <property type="entry name" value="MarR/SlyA-like"/>
</dbReference>
<dbReference type="PANTHER" id="PTHR33164:SF94">
    <property type="entry name" value="TRANSCRIPTIONAL REGULATORY PROTEIN-RELATED"/>
    <property type="match status" value="1"/>
</dbReference>
<keyword evidence="3" id="KW-1185">Reference proteome</keyword>
<comment type="caution">
    <text evidence="2">The sequence shown here is derived from an EMBL/GenBank/DDBJ whole genome shotgun (WGS) entry which is preliminary data.</text>
</comment>
<name>A0A3E0HNS5_9PSEU</name>
<sequence>MGVTDLAQAFSDLVRYETRLYNALGARLKAEHGLSTGQYEFLRFIGGRDDCRVNDLAREFAIAVGATSKGVDRLEAAGWVARRPNPENRRSCLLGLTDAGRQLLDAATPTFEDELRIRLAGPLTAAALDRLASTVARLRSTVEDAGIGQPTG</sequence>
<gene>
    <name evidence="2" type="ORF">BCF44_10520</name>
</gene>
<reference evidence="2 3" key="1">
    <citation type="submission" date="2018-08" db="EMBL/GenBank/DDBJ databases">
        <title>Genomic Encyclopedia of Archaeal and Bacterial Type Strains, Phase II (KMG-II): from individual species to whole genera.</title>
        <authorList>
            <person name="Goeker M."/>
        </authorList>
    </citation>
    <scope>NUCLEOTIDE SEQUENCE [LARGE SCALE GENOMIC DNA]</scope>
    <source>
        <strain evidence="2 3">DSM 45791</strain>
    </source>
</reference>
<evidence type="ECO:0000259" key="1">
    <source>
        <dbReference type="PROSITE" id="PS50995"/>
    </source>
</evidence>
<dbReference type="AlphaFoldDB" id="A0A3E0HNS5"/>
<dbReference type="SUPFAM" id="SSF46785">
    <property type="entry name" value="Winged helix' DNA-binding domain"/>
    <property type="match status" value="1"/>
</dbReference>
<dbReference type="InterPro" id="IPR036388">
    <property type="entry name" value="WH-like_DNA-bd_sf"/>
</dbReference>
<dbReference type="Pfam" id="PF12802">
    <property type="entry name" value="MarR_2"/>
    <property type="match status" value="1"/>
</dbReference>
<dbReference type="InterPro" id="IPR000835">
    <property type="entry name" value="HTH_MarR-typ"/>
</dbReference>